<dbReference type="RefSeq" id="WP_013899275.1">
    <property type="nucleotide sequence ID" value="NC_015676.1"/>
</dbReference>
<organism evidence="2 3">
    <name type="scientific">Methanosalsum zhilinae (strain DSM 4017 / NBRC 107636 / OCM 62 / WeN5)</name>
    <name type="common">Methanohalophilus zhilinae</name>
    <dbReference type="NCBI Taxonomy" id="679901"/>
    <lineage>
        <taxon>Archaea</taxon>
        <taxon>Methanobacteriati</taxon>
        <taxon>Methanobacteriota</taxon>
        <taxon>Stenosarchaea group</taxon>
        <taxon>Methanomicrobia</taxon>
        <taxon>Methanosarcinales</taxon>
        <taxon>Methanosarcinaceae</taxon>
        <taxon>Methanosalsum</taxon>
    </lineage>
</organism>
<dbReference type="GeneID" id="10823654"/>
<proteinExistence type="predicted"/>
<keyword evidence="3" id="KW-1185">Reference proteome</keyword>
<dbReference type="HOGENOM" id="CLU_050006_7_2_2"/>
<protein>
    <submittedName>
        <fullName evidence="2">Xylose isomerase domain protein TIM barrel</fullName>
    </submittedName>
</protein>
<dbReference type="AlphaFoldDB" id="F7XL28"/>
<dbReference type="InterPro" id="IPR050312">
    <property type="entry name" value="IolE/XylAMocC-like"/>
</dbReference>
<evidence type="ECO:0000313" key="3">
    <source>
        <dbReference type="Proteomes" id="UP000006622"/>
    </source>
</evidence>
<dbReference type="PANTHER" id="PTHR12110:SF21">
    <property type="entry name" value="XYLOSE ISOMERASE-LIKE TIM BARREL DOMAIN-CONTAINING PROTEIN"/>
    <property type="match status" value="1"/>
</dbReference>
<dbReference type="Gene3D" id="3.20.20.150">
    <property type="entry name" value="Divalent-metal-dependent TIM barrel enzymes"/>
    <property type="match status" value="1"/>
</dbReference>
<dbReference type="OrthoDB" id="372143at2157"/>
<dbReference type="KEGG" id="mzh:Mzhil_2007"/>
<name>F7XL28_METZD</name>
<dbReference type="InterPro" id="IPR036237">
    <property type="entry name" value="Xyl_isomerase-like_sf"/>
</dbReference>
<reference evidence="2" key="1">
    <citation type="submission" date="2010-07" db="EMBL/GenBank/DDBJ databases">
        <title>The complete genome of Methanosalsum zhilinae DSM 4017.</title>
        <authorList>
            <consortium name="US DOE Joint Genome Institute (JGI-PGF)"/>
            <person name="Lucas S."/>
            <person name="Copeland A."/>
            <person name="Lapidus A."/>
            <person name="Glavina del Rio T."/>
            <person name="Dalin E."/>
            <person name="Tice H."/>
            <person name="Bruce D."/>
            <person name="Goodwin L."/>
            <person name="Pitluck S."/>
            <person name="Kyrpides N."/>
            <person name="Mavromatis K."/>
            <person name="Ovchinnikova G."/>
            <person name="Daligault H."/>
            <person name="Detter J.C."/>
            <person name="Han C."/>
            <person name="Tapia R."/>
            <person name="Larimer F."/>
            <person name="Land M."/>
            <person name="Hauser L."/>
            <person name="Markowitz V."/>
            <person name="Cheng J.-F."/>
            <person name="Hugenholtz P."/>
            <person name="Woyke T."/>
            <person name="Wu D."/>
            <person name="Spring S."/>
            <person name="Schueler E."/>
            <person name="Brambilla E."/>
            <person name="Klenk H.-P."/>
            <person name="Eisen J.A."/>
        </authorList>
    </citation>
    <scope>NUCLEOTIDE SEQUENCE</scope>
    <source>
        <strain evidence="2">DSM 4017</strain>
    </source>
</reference>
<dbReference type="PANTHER" id="PTHR12110">
    <property type="entry name" value="HYDROXYPYRUVATE ISOMERASE"/>
    <property type="match status" value="1"/>
</dbReference>
<gene>
    <name evidence="2" type="ordered locus">Mzhil_2007</name>
</gene>
<dbReference type="GO" id="GO:0016853">
    <property type="term" value="F:isomerase activity"/>
    <property type="evidence" value="ECO:0007669"/>
    <property type="project" value="UniProtKB-KW"/>
</dbReference>
<dbReference type="Proteomes" id="UP000006622">
    <property type="component" value="Chromosome"/>
</dbReference>
<dbReference type="EMBL" id="CP002101">
    <property type="protein sequence ID" value="AEH61840.1"/>
    <property type="molecule type" value="Genomic_DNA"/>
</dbReference>
<sequence>MKIKNLSFSSRTVADNPYKWAYELEDIGYSGWEIVQEGPQSLNEENLVLLQDIYETTDLKLTIHLPFSDMNLACLNDSIHREIIRQLFQDLQMASEYVDLAVIHPGHYSPYGAQVPSLAWKRNIESLQIISDAGEELGIRIAVENMPDVMQIMGRRPQEMIEILDSVNRDNIYMTFDVGHANTNGNIDEFISMCSNRIRHVHIHDNMGKRDEHLPAGKGNIDWKNLVKKLPGHKCMFVTEMGDLEDGIESVSYLKNL</sequence>
<dbReference type="STRING" id="679901.Mzhil_2007"/>
<accession>F7XL28</accession>
<keyword evidence="2" id="KW-0413">Isomerase</keyword>
<feature type="domain" description="Xylose isomerase-like TIM barrel" evidence="1">
    <location>
        <begin position="23"/>
        <end position="245"/>
    </location>
</feature>
<evidence type="ECO:0000259" key="1">
    <source>
        <dbReference type="Pfam" id="PF01261"/>
    </source>
</evidence>
<dbReference type="SUPFAM" id="SSF51658">
    <property type="entry name" value="Xylose isomerase-like"/>
    <property type="match status" value="1"/>
</dbReference>
<dbReference type="Pfam" id="PF01261">
    <property type="entry name" value="AP_endonuc_2"/>
    <property type="match status" value="1"/>
</dbReference>
<dbReference type="InterPro" id="IPR013022">
    <property type="entry name" value="Xyl_isomerase-like_TIM-brl"/>
</dbReference>
<evidence type="ECO:0000313" key="2">
    <source>
        <dbReference type="EMBL" id="AEH61840.1"/>
    </source>
</evidence>